<dbReference type="AlphaFoldDB" id="A0A4V2NGB5"/>
<dbReference type="PRINTS" id="PR00344">
    <property type="entry name" value="BCTRLSENSOR"/>
</dbReference>
<dbReference type="Gene3D" id="1.10.287.130">
    <property type="match status" value="1"/>
</dbReference>
<comment type="catalytic activity">
    <reaction evidence="1">
        <text>ATP + protein L-histidine = ADP + protein N-phospho-L-histidine.</text>
        <dbReference type="EC" id="2.7.13.3"/>
    </reaction>
</comment>
<dbReference type="InterPro" id="IPR004358">
    <property type="entry name" value="Sig_transdc_His_kin-like_C"/>
</dbReference>
<feature type="domain" description="Cyclic nucleotide-binding" evidence="4">
    <location>
        <begin position="12"/>
        <end position="131"/>
    </location>
</feature>
<organism evidence="6 7">
    <name type="scientific">Paraburkholderia steynii</name>
    <dbReference type="NCBI Taxonomy" id="1245441"/>
    <lineage>
        <taxon>Bacteria</taxon>
        <taxon>Pseudomonadati</taxon>
        <taxon>Pseudomonadota</taxon>
        <taxon>Betaproteobacteria</taxon>
        <taxon>Burkholderiales</taxon>
        <taxon>Burkholderiaceae</taxon>
        <taxon>Paraburkholderia</taxon>
    </lineage>
</organism>
<dbReference type="PANTHER" id="PTHR43065:SF48">
    <property type="entry name" value="HISTIDINE KINASE"/>
    <property type="match status" value="1"/>
</dbReference>
<dbReference type="InterPro" id="IPR003661">
    <property type="entry name" value="HisK_dim/P_dom"/>
</dbReference>
<dbReference type="Pfam" id="PF02518">
    <property type="entry name" value="HATPase_c"/>
    <property type="match status" value="1"/>
</dbReference>
<dbReference type="Gene3D" id="2.60.120.10">
    <property type="entry name" value="Jelly Rolls"/>
    <property type="match status" value="1"/>
</dbReference>
<dbReference type="InterPro" id="IPR005467">
    <property type="entry name" value="His_kinase_dom"/>
</dbReference>
<dbReference type="EMBL" id="MWML01000267">
    <property type="protein sequence ID" value="TCG04298.1"/>
    <property type="molecule type" value="Genomic_DNA"/>
</dbReference>
<evidence type="ECO:0000259" key="4">
    <source>
        <dbReference type="PROSITE" id="PS50042"/>
    </source>
</evidence>
<dbReference type="InterPro" id="IPR003594">
    <property type="entry name" value="HATPase_dom"/>
</dbReference>
<dbReference type="SUPFAM" id="SSF55874">
    <property type="entry name" value="ATPase domain of HSP90 chaperone/DNA topoisomerase II/histidine kinase"/>
    <property type="match status" value="1"/>
</dbReference>
<evidence type="ECO:0000313" key="6">
    <source>
        <dbReference type="EMBL" id="TCG04298.1"/>
    </source>
</evidence>
<keyword evidence="3" id="KW-0597">Phosphoprotein</keyword>
<gene>
    <name evidence="6" type="ORF">BZM27_41935</name>
</gene>
<dbReference type="InterPro" id="IPR018490">
    <property type="entry name" value="cNMP-bd_dom_sf"/>
</dbReference>
<dbReference type="InterPro" id="IPR014710">
    <property type="entry name" value="RmlC-like_jellyroll"/>
</dbReference>
<dbReference type="SMART" id="SM00100">
    <property type="entry name" value="cNMP"/>
    <property type="match status" value="1"/>
</dbReference>
<dbReference type="InterPro" id="IPR036890">
    <property type="entry name" value="HATPase_C_sf"/>
</dbReference>
<dbReference type="InterPro" id="IPR000595">
    <property type="entry name" value="cNMP-bd_dom"/>
</dbReference>
<dbReference type="Proteomes" id="UP000294200">
    <property type="component" value="Unassembled WGS sequence"/>
</dbReference>
<dbReference type="CDD" id="cd00082">
    <property type="entry name" value="HisKA"/>
    <property type="match status" value="1"/>
</dbReference>
<dbReference type="PANTHER" id="PTHR43065">
    <property type="entry name" value="SENSOR HISTIDINE KINASE"/>
    <property type="match status" value="1"/>
</dbReference>
<evidence type="ECO:0000256" key="3">
    <source>
        <dbReference type="ARBA" id="ARBA00022553"/>
    </source>
</evidence>
<dbReference type="GO" id="GO:0000155">
    <property type="term" value="F:phosphorelay sensor kinase activity"/>
    <property type="evidence" value="ECO:0007669"/>
    <property type="project" value="InterPro"/>
</dbReference>
<dbReference type="PROSITE" id="PS50042">
    <property type="entry name" value="CNMP_BINDING_3"/>
    <property type="match status" value="1"/>
</dbReference>
<name>A0A4V2NGB5_9BURK</name>
<sequence>MVALQDLREIPLFADLSELRLQWLQANLEDMRVEAGAVLRNEGETFRGFFVILDGEIVASRLIDGQQMPVRRYVAPGFCGAVPLLAGTPSLTTLKAESDSHLVRLSEPVLRELLACSDSFSKIIFRATAERLTNLEALLRTREKMAALGKLAAGLAHELNNPAAALARTTDRANEVREALDESLHALSLSSIPHEAIELIHALSARACAKARQAPGDDPARAAAESRLGDWLAAHGVEKPWLVAPGLIAGGIVRDDIAALGESLAPHQFNVSIRWLGATIELHALLKDATGSATHISDMVKALKAYAYMDQAPQQEVDIHDGIEDTLAIMRHRLIQSVAVRREYDRSLPRLQAYGSELNQVWTNIVDNAVDAMEGRGDLVISTRREGDYAVVEFTDSGPGIPPEIQSRLFEPFFTTKPVGQGTGLGLDIAYRIVVNRHGGTILVSSQPGATTFHIRLPLPAQAIAR</sequence>
<dbReference type="EC" id="2.7.13.3" evidence="2"/>
<dbReference type="SMART" id="SM00387">
    <property type="entry name" value="HATPase_c"/>
    <property type="match status" value="1"/>
</dbReference>
<dbReference type="Pfam" id="PF00027">
    <property type="entry name" value="cNMP_binding"/>
    <property type="match status" value="1"/>
</dbReference>
<feature type="domain" description="Histidine kinase" evidence="5">
    <location>
        <begin position="292"/>
        <end position="461"/>
    </location>
</feature>
<reference evidence="6 7" key="1">
    <citation type="submission" date="2017-02" db="EMBL/GenBank/DDBJ databases">
        <title>Paraburkholderia sophoroidis sp. nov. and Paraburkholderia steynii sp. nov. rhizobial symbionts of the fynbos legume Hypocalyptus sophoroides.</title>
        <authorList>
            <person name="Steenkamp E.T."/>
            <person name="Beukes C.W."/>
            <person name="Van Zyl E."/>
            <person name="Avontuur J."/>
            <person name="Chan W.Y."/>
            <person name="Hassen A."/>
            <person name="Palmer M."/>
            <person name="Mthombeni L."/>
            <person name="Phalane F."/>
            <person name="Sereme K."/>
            <person name="Venter S.N."/>
        </authorList>
    </citation>
    <scope>NUCLEOTIDE SEQUENCE [LARGE SCALE GENOMIC DNA]</scope>
    <source>
        <strain evidence="6 7">HC1.1ba</strain>
    </source>
</reference>
<comment type="caution">
    <text evidence="6">The sequence shown here is derived from an EMBL/GenBank/DDBJ whole genome shotgun (WGS) entry which is preliminary data.</text>
</comment>
<proteinExistence type="predicted"/>
<dbReference type="SUPFAM" id="SSF51206">
    <property type="entry name" value="cAMP-binding domain-like"/>
    <property type="match status" value="1"/>
</dbReference>
<evidence type="ECO:0000259" key="5">
    <source>
        <dbReference type="PROSITE" id="PS50109"/>
    </source>
</evidence>
<evidence type="ECO:0000256" key="2">
    <source>
        <dbReference type="ARBA" id="ARBA00012438"/>
    </source>
</evidence>
<dbReference type="PROSITE" id="PS50109">
    <property type="entry name" value="HIS_KIN"/>
    <property type="match status" value="1"/>
</dbReference>
<accession>A0A4V2NGB5</accession>
<evidence type="ECO:0000256" key="1">
    <source>
        <dbReference type="ARBA" id="ARBA00000085"/>
    </source>
</evidence>
<protein>
    <recommendedName>
        <fullName evidence="2">histidine kinase</fullName>
        <ecNumber evidence="2">2.7.13.3</ecNumber>
    </recommendedName>
</protein>
<dbReference type="CDD" id="cd00038">
    <property type="entry name" value="CAP_ED"/>
    <property type="match status" value="1"/>
</dbReference>
<keyword evidence="7" id="KW-1185">Reference proteome</keyword>
<evidence type="ECO:0000313" key="7">
    <source>
        <dbReference type="Proteomes" id="UP000294200"/>
    </source>
</evidence>
<dbReference type="Gene3D" id="3.30.565.10">
    <property type="entry name" value="Histidine kinase-like ATPase, C-terminal domain"/>
    <property type="match status" value="1"/>
</dbReference>